<dbReference type="Proteomes" id="UP000054845">
    <property type="component" value="Unassembled WGS sequence"/>
</dbReference>
<evidence type="ECO:0000313" key="2">
    <source>
        <dbReference type="Proteomes" id="UP000054845"/>
    </source>
</evidence>
<accession>A0A0P1A3V6</accession>
<organism evidence="1 2">
    <name type="scientific">Ceraceosorus bombacis</name>
    <dbReference type="NCBI Taxonomy" id="401625"/>
    <lineage>
        <taxon>Eukaryota</taxon>
        <taxon>Fungi</taxon>
        <taxon>Dikarya</taxon>
        <taxon>Basidiomycota</taxon>
        <taxon>Ustilaginomycotina</taxon>
        <taxon>Exobasidiomycetes</taxon>
        <taxon>Ceraceosorales</taxon>
        <taxon>Ceraceosoraceae</taxon>
        <taxon>Ceraceosorus</taxon>
    </lineage>
</organism>
<sequence>MARQSRPSKLLMYTSRRNTVRHQIDPDLEAHTQRSSKSEYLSPAYNIRNVQLCFDLFSISAASETNGDGGTAGLET</sequence>
<dbReference type="AlphaFoldDB" id="A0A0P1A3V6"/>
<keyword evidence="2" id="KW-1185">Reference proteome</keyword>
<name>A0A0P1A3V6_9BASI</name>
<dbReference type="EMBL" id="CCYA01000086">
    <property type="protein sequence ID" value="CEG19322.1"/>
    <property type="molecule type" value="Genomic_DNA"/>
</dbReference>
<protein>
    <submittedName>
        <fullName evidence="1">Uncharacterized protein</fullName>
    </submittedName>
</protein>
<evidence type="ECO:0000313" key="1">
    <source>
        <dbReference type="EMBL" id="CEG19322.1"/>
    </source>
</evidence>
<proteinExistence type="predicted"/>
<reference evidence="1 2" key="1">
    <citation type="submission" date="2014-09" db="EMBL/GenBank/DDBJ databases">
        <authorList>
            <person name="Magalhaes I.L.F."/>
            <person name="Oliveira U."/>
            <person name="Santos F.R."/>
            <person name="Vidigal T.H.D.A."/>
            <person name="Brescovit A.D."/>
            <person name="Santos A.J."/>
        </authorList>
    </citation>
    <scope>NUCLEOTIDE SEQUENCE [LARGE SCALE GENOMIC DNA]</scope>
</reference>